<accession>A0ABN2E9Y7</accession>
<evidence type="ECO:0000256" key="1">
    <source>
        <dbReference type="ARBA" id="ARBA00000439"/>
    </source>
</evidence>
<dbReference type="Proteomes" id="UP001500393">
    <property type="component" value="Unassembled WGS sequence"/>
</dbReference>
<keyword evidence="13" id="KW-1185">Reference proteome</keyword>
<evidence type="ECO:0000256" key="2">
    <source>
        <dbReference type="ARBA" id="ARBA00005684"/>
    </source>
</evidence>
<evidence type="ECO:0000313" key="12">
    <source>
        <dbReference type="EMBL" id="GAA1599648.1"/>
    </source>
</evidence>
<dbReference type="Gene3D" id="3.20.20.80">
    <property type="entry name" value="Glycosidases"/>
    <property type="match status" value="1"/>
</dbReference>
<evidence type="ECO:0000256" key="6">
    <source>
        <dbReference type="ARBA" id="ARBA00022679"/>
    </source>
</evidence>
<evidence type="ECO:0000256" key="7">
    <source>
        <dbReference type="ARBA" id="ARBA00023277"/>
    </source>
</evidence>
<evidence type="ECO:0000256" key="4">
    <source>
        <dbReference type="ARBA" id="ARBA00020295"/>
    </source>
</evidence>
<dbReference type="Pfam" id="PF02446">
    <property type="entry name" value="Glyco_hydro_77"/>
    <property type="match status" value="1"/>
</dbReference>
<comment type="caution">
    <text evidence="12">The sequence shown here is derived from an EMBL/GenBank/DDBJ whole genome shotgun (WGS) entry which is preliminary data.</text>
</comment>
<evidence type="ECO:0000256" key="9">
    <source>
        <dbReference type="ARBA" id="ARBA00031501"/>
    </source>
</evidence>
<dbReference type="InterPro" id="IPR003385">
    <property type="entry name" value="Glyco_hydro_77"/>
</dbReference>
<evidence type="ECO:0000256" key="5">
    <source>
        <dbReference type="ARBA" id="ARBA00022676"/>
    </source>
</evidence>
<dbReference type="InterPro" id="IPR048458">
    <property type="entry name" value="MalQ_N"/>
</dbReference>
<sequence>MPGRLRAVTSASLAARCVRPYGPGYGRLARVTAPTPALVELAVAHGVATEYWDWQGKHVLVSTEVVSAVLAALGVDASTPDRAANALAEYQLARWRRTLPPTLVMREGWTPWFAVHLPHGSTAEVWVDLEDGGQRRDIPQQEHWVEPEWVDGVQVGEATYQLPGDLPLGYHRLCARIGGNPEVFTGTVIVTPQRLEPQKLQRTWGWVLQLYSVRSRRSWGIGDLHDLADLAAWSATDLGAGFVLVNPLHAAETAGRMEPSPYLPASRRFANPLYLRIEDIDEYGDLAPAERDRVRTLALQTRALSEDATALDRDTVWAAKREALQLLFGVRPSIGRIAEYGAYCDREGQGLVDFATWAAIADVHGPEWSKWPAELRDPAAPAVVAFRNDNPDAVEFHCWLQWQLDEQLARTQARATAAGMSLGVLHDLAVGVHPDGADAWALQRVLAAGIHVGAPPDAFNQQGQDWSQPPWRPDALAETGYAAWRDLVRAVIRHGGGLRIDHILGLFRLWWVTSPERPTEGTYVRYDHEALIGILVLEAARAGVVVVGEDLGTVEPWVRDYLTERGVLGTSVLWFERDAQGNPLPPERWRELCLATVTTHDLPPTAGYLAGDHVDLRDRLGLLTRPVAEELAVDEADRDSWLNALRERHLLGNADGDVERIVEALHRYVAHTPAKLVGVALTDAVGERRTQNQPGTTDEYPNWRVPLGGPDGVPVLIEDLPTNNRLRRLIGSLSS</sequence>
<comment type="catalytic activity">
    <reaction evidence="1 10">
        <text>Transfers a segment of a (1-&gt;4)-alpha-D-glucan to a new position in an acceptor, which may be glucose or a (1-&gt;4)-alpha-D-glucan.</text>
        <dbReference type="EC" id="2.4.1.25"/>
    </reaction>
</comment>
<dbReference type="InterPro" id="IPR017853">
    <property type="entry name" value="GH"/>
</dbReference>
<dbReference type="NCBIfam" id="TIGR00217">
    <property type="entry name" value="malQ"/>
    <property type="match status" value="1"/>
</dbReference>
<comment type="similarity">
    <text evidence="2 10">Belongs to the disproportionating enzyme family.</text>
</comment>
<proteinExistence type="inferred from homology"/>
<dbReference type="EMBL" id="BAAAOS010000048">
    <property type="protein sequence ID" value="GAA1599648.1"/>
    <property type="molecule type" value="Genomic_DNA"/>
</dbReference>
<keyword evidence="5 10" id="KW-0328">Glycosyltransferase</keyword>
<dbReference type="Pfam" id="PF21226">
    <property type="entry name" value="MalQ_N"/>
    <property type="match status" value="1"/>
</dbReference>
<reference evidence="12 13" key="1">
    <citation type="journal article" date="2019" name="Int. J. Syst. Evol. Microbiol.">
        <title>The Global Catalogue of Microorganisms (GCM) 10K type strain sequencing project: providing services to taxonomists for standard genome sequencing and annotation.</title>
        <authorList>
            <consortium name="The Broad Institute Genomics Platform"/>
            <consortium name="The Broad Institute Genome Sequencing Center for Infectious Disease"/>
            <person name="Wu L."/>
            <person name="Ma J."/>
        </authorList>
    </citation>
    <scope>NUCLEOTIDE SEQUENCE [LARGE SCALE GENOMIC DNA]</scope>
    <source>
        <strain evidence="12 13">JCM 14969</strain>
    </source>
</reference>
<organism evidence="12 13">
    <name type="scientific">Kribbella sancticallisti</name>
    <dbReference type="NCBI Taxonomy" id="460087"/>
    <lineage>
        <taxon>Bacteria</taxon>
        <taxon>Bacillati</taxon>
        <taxon>Actinomycetota</taxon>
        <taxon>Actinomycetes</taxon>
        <taxon>Propionibacteriales</taxon>
        <taxon>Kribbellaceae</taxon>
        <taxon>Kribbella</taxon>
    </lineage>
</organism>
<evidence type="ECO:0000313" key="13">
    <source>
        <dbReference type="Proteomes" id="UP001500393"/>
    </source>
</evidence>
<dbReference type="EC" id="2.4.1.25" evidence="3 10"/>
<evidence type="ECO:0000256" key="8">
    <source>
        <dbReference type="ARBA" id="ARBA00031423"/>
    </source>
</evidence>
<evidence type="ECO:0000259" key="11">
    <source>
        <dbReference type="Pfam" id="PF21226"/>
    </source>
</evidence>
<evidence type="ECO:0000256" key="10">
    <source>
        <dbReference type="RuleBase" id="RU361207"/>
    </source>
</evidence>
<keyword evidence="6 10" id="KW-0808">Transferase</keyword>
<feature type="domain" description="MalQ N-terminal beta-sandwich" evidence="11">
    <location>
        <begin position="99"/>
        <end position="192"/>
    </location>
</feature>
<dbReference type="PANTHER" id="PTHR32438">
    <property type="entry name" value="4-ALPHA-GLUCANOTRANSFERASE DPE1, CHLOROPLASTIC/AMYLOPLASTIC"/>
    <property type="match status" value="1"/>
</dbReference>
<dbReference type="PANTHER" id="PTHR32438:SF5">
    <property type="entry name" value="4-ALPHA-GLUCANOTRANSFERASE DPE1, CHLOROPLASTIC_AMYLOPLASTIC"/>
    <property type="match status" value="1"/>
</dbReference>
<name>A0ABN2E9Y7_9ACTN</name>
<protein>
    <recommendedName>
        <fullName evidence="4 10">4-alpha-glucanotransferase</fullName>
        <ecNumber evidence="3 10">2.4.1.25</ecNumber>
    </recommendedName>
    <alternativeName>
        <fullName evidence="8 10">Amylomaltase</fullName>
    </alternativeName>
    <alternativeName>
        <fullName evidence="9 10">Disproportionating enzyme</fullName>
    </alternativeName>
</protein>
<evidence type="ECO:0000256" key="3">
    <source>
        <dbReference type="ARBA" id="ARBA00012560"/>
    </source>
</evidence>
<gene>
    <name evidence="12" type="primary">malQ</name>
    <name evidence="12" type="ORF">GCM10009789_62180</name>
</gene>
<keyword evidence="7 10" id="KW-0119">Carbohydrate metabolism</keyword>
<dbReference type="SUPFAM" id="SSF51445">
    <property type="entry name" value="(Trans)glycosidases"/>
    <property type="match status" value="1"/>
</dbReference>